<evidence type="ECO:0008006" key="3">
    <source>
        <dbReference type="Google" id="ProtNLM"/>
    </source>
</evidence>
<organism evidence="1 2">
    <name type="scientific">Niabella yanshanensis</name>
    <dbReference type="NCBI Taxonomy" id="577386"/>
    <lineage>
        <taxon>Bacteria</taxon>
        <taxon>Pseudomonadati</taxon>
        <taxon>Bacteroidota</taxon>
        <taxon>Chitinophagia</taxon>
        <taxon>Chitinophagales</taxon>
        <taxon>Chitinophagaceae</taxon>
        <taxon>Niabella</taxon>
    </lineage>
</organism>
<dbReference type="RefSeq" id="WP_162817871.1">
    <property type="nucleotide sequence ID" value="NZ_CP139960.1"/>
</dbReference>
<accession>A0ABZ0W5Q1</accession>
<dbReference type="EMBL" id="CP139960">
    <property type="protein sequence ID" value="WQD38259.1"/>
    <property type="molecule type" value="Genomic_DNA"/>
</dbReference>
<protein>
    <recommendedName>
        <fullName evidence="3">SnoaL-like domain-containing protein</fullName>
    </recommendedName>
</protein>
<evidence type="ECO:0000313" key="2">
    <source>
        <dbReference type="Proteomes" id="UP001325680"/>
    </source>
</evidence>
<evidence type="ECO:0000313" key="1">
    <source>
        <dbReference type="EMBL" id="WQD38259.1"/>
    </source>
</evidence>
<dbReference type="SUPFAM" id="SSF54427">
    <property type="entry name" value="NTF2-like"/>
    <property type="match status" value="1"/>
</dbReference>
<keyword evidence="2" id="KW-1185">Reference proteome</keyword>
<dbReference type="Gene3D" id="3.10.450.50">
    <property type="match status" value="1"/>
</dbReference>
<reference evidence="1 2" key="1">
    <citation type="submission" date="2023-12" db="EMBL/GenBank/DDBJ databases">
        <title>Genome sequencing and assembly of bacterial species from a model synthetic community.</title>
        <authorList>
            <person name="Hogle S.L."/>
        </authorList>
    </citation>
    <scope>NUCLEOTIDE SEQUENCE [LARGE SCALE GENOMIC DNA]</scope>
    <source>
        <strain evidence="1 2">HAMBI_3031</strain>
    </source>
</reference>
<name>A0ABZ0W5Q1_9BACT</name>
<sequence length="68" mass="7997">MPAAKNSFEVMHQDADAHLAYWTGIQRATVKMKGKEEDVEFNLRVTEIFRKVNNEWTLIHRHADTLKE</sequence>
<proteinExistence type="predicted"/>
<gene>
    <name evidence="1" type="ORF">U0035_21545</name>
</gene>
<dbReference type="Proteomes" id="UP001325680">
    <property type="component" value="Chromosome"/>
</dbReference>
<dbReference type="InterPro" id="IPR032710">
    <property type="entry name" value="NTF2-like_dom_sf"/>
</dbReference>